<gene>
    <name evidence="1" type="ORF">ERS007703_01397</name>
</gene>
<dbReference type="EMBL" id="CSAE01000115">
    <property type="protein sequence ID" value="COV43745.1"/>
    <property type="molecule type" value="Genomic_DNA"/>
</dbReference>
<dbReference type="AlphaFoldDB" id="A0A0U0QFX8"/>
<sequence length="88" mass="9007">MRILCARYETRFGARSEPASGPDPGGTPLTSARMLVPVAAAGDRAAEANPAATLEAASRTNANWSLSVAVVEVADPDSSIRHSQGSVA</sequence>
<name>A0A0U0QFX8_MYCTX</name>
<evidence type="ECO:0000313" key="2">
    <source>
        <dbReference type="Proteomes" id="UP000038802"/>
    </source>
</evidence>
<protein>
    <submittedName>
        <fullName evidence="1">Uncharacterized protein</fullName>
    </submittedName>
</protein>
<reference evidence="2" key="1">
    <citation type="submission" date="2015-03" db="EMBL/GenBank/DDBJ databases">
        <authorList>
            <consortium name="Pathogen Informatics"/>
        </authorList>
    </citation>
    <scope>NUCLEOTIDE SEQUENCE [LARGE SCALE GENOMIC DNA]</scope>
    <source>
        <strain evidence="2">K00500041</strain>
    </source>
</reference>
<dbReference type="Proteomes" id="UP000038802">
    <property type="component" value="Unassembled WGS sequence"/>
</dbReference>
<organism evidence="1 2">
    <name type="scientific">Mycobacterium tuberculosis</name>
    <dbReference type="NCBI Taxonomy" id="1773"/>
    <lineage>
        <taxon>Bacteria</taxon>
        <taxon>Bacillati</taxon>
        <taxon>Actinomycetota</taxon>
        <taxon>Actinomycetes</taxon>
        <taxon>Mycobacteriales</taxon>
        <taxon>Mycobacteriaceae</taxon>
        <taxon>Mycobacterium</taxon>
        <taxon>Mycobacterium tuberculosis complex</taxon>
    </lineage>
</organism>
<proteinExistence type="predicted"/>
<evidence type="ECO:0000313" key="1">
    <source>
        <dbReference type="EMBL" id="COV43745.1"/>
    </source>
</evidence>
<accession>A0A0U0QFX8</accession>